<dbReference type="KEGG" id="xor:XOC_1205"/>
<reference evidence="1 2" key="1">
    <citation type="journal article" date="2011" name="J. Bacteriol.">
        <title>Two new complete genome sequences offer insight into host and tissue specificity of plant pathogenic Xanthomonas spp.</title>
        <authorList>
            <person name="Bogdanove A.J."/>
            <person name="Koebnik R."/>
            <person name="Lu H."/>
            <person name="Furutani A."/>
            <person name="Angiuoli S.V."/>
            <person name="Patil P.B."/>
            <person name="Van Sluys M.A."/>
            <person name="Ryan R.P."/>
            <person name="Meyer D.F."/>
            <person name="Han S.W."/>
            <person name="Aparna G."/>
            <person name="Rajaram M."/>
            <person name="Delcher A.L."/>
            <person name="Phillippy A.M."/>
            <person name="Puiu D."/>
            <person name="Schatz M.C."/>
            <person name="Shumway M."/>
            <person name="Sommer D.D."/>
            <person name="Trapnell C."/>
            <person name="Benahmed F."/>
            <person name="Dimitrov G."/>
            <person name="Madupu R."/>
            <person name="Radune D."/>
            <person name="Sullivan S."/>
            <person name="Jha G."/>
            <person name="Ishihara H."/>
            <person name="Lee S.W."/>
            <person name="Pandey A."/>
            <person name="Sharma V."/>
            <person name="Sriariyanun M."/>
            <person name="Szurek B."/>
            <person name="Vera-Cruz C.M."/>
            <person name="Dorman K.S."/>
            <person name="Ronald P.C."/>
            <person name="Verdier V."/>
            <person name="Dow J.M."/>
            <person name="Sonti R.V."/>
            <person name="Tsuge S."/>
            <person name="Brendel V.P."/>
            <person name="Rabinowicz P.D."/>
            <person name="Leach J.E."/>
            <person name="White F.F."/>
            <person name="Salzberg S.L."/>
        </authorList>
    </citation>
    <scope>NUCLEOTIDE SEQUENCE [LARGE SCALE GENOMIC DNA]</scope>
    <source>
        <strain evidence="1 2">BLS256</strain>
    </source>
</reference>
<dbReference type="Proteomes" id="UP000008851">
    <property type="component" value="Chromosome"/>
</dbReference>
<name>G7TGJ9_XANOB</name>
<evidence type="ECO:0000313" key="1">
    <source>
        <dbReference type="EMBL" id="AEQ95394.1"/>
    </source>
</evidence>
<protein>
    <submittedName>
        <fullName evidence="1">Uncharacterized protein</fullName>
    </submittedName>
</protein>
<organism evidence="1 2">
    <name type="scientific">Xanthomonas oryzae pv. oryzicola (strain BLS256)</name>
    <dbReference type="NCBI Taxonomy" id="383407"/>
    <lineage>
        <taxon>Bacteria</taxon>
        <taxon>Pseudomonadati</taxon>
        <taxon>Pseudomonadota</taxon>
        <taxon>Gammaproteobacteria</taxon>
        <taxon>Lysobacterales</taxon>
        <taxon>Lysobacteraceae</taxon>
        <taxon>Xanthomonas</taxon>
    </lineage>
</organism>
<dbReference type="EMBL" id="CP003057">
    <property type="protein sequence ID" value="AEQ95394.1"/>
    <property type="molecule type" value="Genomic_DNA"/>
</dbReference>
<evidence type="ECO:0000313" key="2">
    <source>
        <dbReference type="Proteomes" id="UP000008851"/>
    </source>
</evidence>
<sequence length="37" mass="3721">MGGKLGITNDVHCKPPKGLMTGPATAARAVAPAMCVR</sequence>
<dbReference type="HOGENOM" id="CLU_3350465_0_0_6"/>
<dbReference type="AlphaFoldDB" id="G7TGJ9"/>
<proteinExistence type="predicted"/>
<accession>G7TGJ9</accession>
<gene>
    <name evidence="1" type="ORF">XOC_1205</name>
</gene>